<evidence type="ECO:0000313" key="1">
    <source>
        <dbReference type="EMBL" id="KHN41683.1"/>
    </source>
</evidence>
<dbReference type="AlphaFoldDB" id="A0A0B2SAC8"/>
<accession>A0A0B2SAC8</accession>
<feature type="non-terminal residue" evidence="1">
    <location>
        <position position="84"/>
    </location>
</feature>
<reference evidence="1" key="1">
    <citation type="submission" date="2014-07" db="EMBL/GenBank/DDBJ databases">
        <title>Identification of a novel salt tolerance gene in wild soybean by whole-genome sequencing.</title>
        <authorList>
            <person name="Lam H.-M."/>
            <person name="Qi X."/>
            <person name="Li M.-W."/>
            <person name="Liu X."/>
            <person name="Xie M."/>
            <person name="Ni M."/>
            <person name="Xu X."/>
        </authorList>
    </citation>
    <scope>NUCLEOTIDE SEQUENCE [LARGE SCALE GENOMIC DNA]</scope>
    <source>
        <tissue evidence="1">Root</tissue>
    </source>
</reference>
<organism evidence="1">
    <name type="scientific">Glycine soja</name>
    <name type="common">Wild soybean</name>
    <dbReference type="NCBI Taxonomy" id="3848"/>
    <lineage>
        <taxon>Eukaryota</taxon>
        <taxon>Viridiplantae</taxon>
        <taxon>Streptophyta</taxon>
        <taxon>Embryophyta</taxon>
        <taxon>Tracheophyta</taxon>
        <taxon>Spermatophyta</taxon>
        <taxon>Magnoliopsida</taxon>
        <taxon>eudicotyledons</taxon>
        <taxon>Gunneridae</taxon>
        <taxon>Pentapetalae</taxon>
        <taxon>rosids</taxon>
        <taxon>fabids</taxon>
        <taxon>Fabales</taxon>
        <taxon>Fabaceae</taxon>
        <taxon>Papilionoideae</taxon>
        <taxon>50 kb inversion clade</taxon>
        <taxon>NPAAA clade</taxon>
        <taxon>indigoferoid/millettioid clade</taxon>
        <taxon>Phaseoleae</taxon>
        <taxon>Glycine</taxon>
        <taxon>Glycine subgen. Soja</taxon>
    </lineage>
</organism>
<name>A0A0B2SAC8_GLYSO</name>
<dbReference type="Proteomes" id="UP000053555">
    <property type="component" value="Unassembled WGS sequence"/>
</dbReference>
<protein>
    <recommendedName>
        <fullName evidence="2">Transposon TX1 149 kDa protein</fullName>
    </recommendedName>
</protein>
<feature type="non-terminal residue" evidence="1">
    <location>
        <position position="1"/>
    </location>
</feature>
<dbReference type="EMBL" id="KN644829">
    <property type="protein sequence ID" value="KHN41683.1"/>
    <property type="molecule type" value="Genomic_DNA"/>
</dbReference>
<sequence>QHFQNRFHEPQLQRPNLDGVHFSVLFAFQKDSMVEPFKEEEITCAVWSCGNDKSPGPDGFNFRFIKHFWQELKPDFLRFLDEFF</sequence>
<proteinExistence type="predicted"/>
<evidence type="ECO:0008006" key="2">
    <source>
        <dbReference type="Google" id="ProtNLM"/>
    </source>
</evidence>
<gene>
    <name evidence="1" type="ORF">glysoja_040838</name>
</gene>